<dbReference type="KEGG" id="gbr:Gbro_1170"/>
<keyword evidence="2" id="KW-1185">Reference proteome</keyword>
<proteinExistence type="predicted"/>
<accession>D0L526</accession>
<dbReference type="HOGENOM" id="CLU_2954026_0_0_11"/>
<protein>
    <submittedName>
        <fullName evidence="1">Uncharacterized protein</fullName>
    </submittedName>
</protein>
<evidence type="ECO:0000313" key="2">
    <source>
        <dbReference type="Proteomes" id="UP000001219"/>
    </source>
</evidence>
<sequence>MNQFVTRDATLGTLAVLKAGGPDAAAIVEATLTELGIADDAKASWLASLKNDTTAEDQE</sequence>
<evidence type="ECO:0000313" key="1">
    <source>
        <dbReference type="EMBL" id="ACY20478.1"/>
    </source>
</evidence>
<name>D0L526_GORB4</name>
<dbReference type="STRING" id="526226.Gbro_1170"/>
<gene>
    <name evidence="1" type="ordered locus">Gbro_1170</name>
</gene>
<reference evidence="1 2" key="2">
    <citation type="journal article" date="2010" name="Stand. Genomic Sci.">
        <title>Complete genome sequence of Gordonia bronchialis type strain (3410).</title>
        <authorList>
            <person name="Ivanova N."/>
            <person name="Sikorski J."/>
            <person name="Jando M."/>
            <person name="Lapidus A."/>
            <person name="Nolan M."/>
            <person name="Lucas S."/>
            <person name="Del Rio T.G."/>
            <person name="Tice H."/>
            <person name="Copeland A."/>
            <person name="Cheng J.F."/>
            <person name="Chen F."/>
            <person name="Bruce D."/>
            <person name="Goodwin L."/>
            <person name="Pitluck S."/>
            <person name="Mavromatis K."/>
            <person name="Ovchinnikova G."/>
            <person name="Pati A."/>
            <person name="Chen A."/>
            <person name="Palaniappan K."/>
            <person name="Land M."/>
            <person name="Hauser L."/>
            <person name="Chang Y.J."/>
            <person name="Jeffries C.D."/>
            <person name="Chain P."/>
            <person name="Saunders E."/>
            <person name="Han C."/>
            <person name="Detter J.C."/>
            <person name="Brettin T."/>
            <person name="Rohde M."/>
            <person name="Goker M."/>
            <person name="Bristow J."/>
            <person name="Eisen J.A."/>
            <person name="Markowitz V."/>
            <person name="Hugenholtz P."/>
            <person name="Klenk H.P."/>
            <person name="Kyrpides N.C."/>
        </authorList>
    </citation>
    <scope>NUCLEOTIDE SEQUENCE [LARGE SCALE GENOMIC DNA]</scope>
    <source>
        <strain evidence="2">ATCC 25592 / DSM 43247 / BCRC 13721 / JCM 3198 / KCTC 3076 / NBRC 16047 / NCTC 10667</strain>
    </source>
</reference>
<reference evidence="2" key="1">
    <citation type="submission" date="2009-10" db="EMBL/GenBank/DDBJ databases">
        <title>The complete chromosome of Gordonia bronchialis DSM 43247.</title>
        <authorList>
            <consortium name="US DOE Joint Genome Institute (JGI-PGF)"/>
            <person name="Lucas S."/>
            <person name="Copeland A."/>
            <person name="Lapidus A."/>
            <person name="Glavina del Rio T."/>
            <person name="Dalin E."/>
            <person name="Tice H."/>
            <person name="Bruce D."/>
            <person name="Goodwin L."/>
            <person name="Pitluck S."/>
            <person name="Kyrpides N."/>
            <person name="Mavromatis K."/>
            <person name="Ivanova N."/>
            <person name="Ovchinnikova G."/>
            <person name="Saunders E."/>
            <person name="Brettin T."/>
            <person name="Detter J.C."/>
            <person name="Han C."/>
            <person name="Larimer F."/>
            <person name="Land M."/>
            <person name="Hauser L."/>
            <person name="Markowitz V."/>
            <person name="Cheng J.-F."/>
            <person name="Hugenholtz P."/>
            <person name="Woyke T."/>
            <person name="Wu D."/>
            <person name="Jando M."/>
            <person name="Schneider S."/>
            <person name="Goeker M."/>
            <person name="Klenk H.-P."/>
            <person name="Eisen J.A."/>
        </authorList>
    </citation>
    <scope>NUCLEOTIDE SEQUENCE [LARGE SCALE GENOMIC DNA]</scope>
    <source>
        <strain evidence="2">ATCC 25592 / DSM 43247 / BCRC 13721 / JCM 3198 / KCTC 3076 / NBRC 16047 / NCTC 10667</strain>
    </source>
</reference>
<dbReference type="RefSeq" id="WP_012833055.1">
    <property type="nucleotide sequence ID" value="NC_013441.1"/>
</dbReference>
<dbReference type="Proteomes" id="UP000001219">
    <property type="component" value="Chromosome"/>
</dbReference>
<organism evidence="1 2">
    <name type="scientific">Gordonia bronchialis (strain ATCC 25592 / DSM 43247 / BCRC 13721 / JCM 3198 / KCTC 3076 / NBRC 16047 / NCTC 10667)</name>
    <name type="common">Rhodococcus bronchialis</name>
    <dbReference type="NCBI Taxonomy" id="526226"/>
    <lineage>
        <taxon>Bacteria</taxon>
        <taxon>Bacillati</taxon>
        <taxon>Actinomycetota</taxon>
        <taxon>Actinomycetes</taxon>
        <taxon>Mycobacteriales</taxon>
        <taxon>Gordoniaceae</taxon>
        <taxon>Gordonia</taxon>
    </lineage>
</organism>
<dbReference type="AlphaFoldDB" id="D0L526"/>
<dbReference type="EMBL" id="CP001802">
    <property type="protein sequence ID" value="ACY20478.1"/>
    <property type="molecule type" value="Genomic_DNA"/>
</dbReference>